<keyword evidence="1" id="KW-1133">Transmembrane helix</keyword>
<keyword evidence="1" id="KW-0472">Membrane</keyword>
<dbReference type="InterPro" id="IPR007038">
    <property type="entry name" value="HupE_UreJ"/>
</dbReference>
<feature type="transmembrane region" description="Helical" evidence="1">
    <location>
        <begin position="189"/>
        <end position="214"/>
    </location>
</feature>
<evidence type="ECO:0000256" key="1">
    <source>
        <dbReference type="SAM" id="Phobius"/>
    </source>
</evidence>
<proteinExistence type="predicted"/>
<sequence length="217" mass="21159">MTRKTFTLAALLALATTPALAHHPLGGMPMTTFAQGMLSGIGHPILGFDHLFFILAVGVASVLAGARWLAPLAYLAAMLAGVGLVLAGVALPLVEPAIALSLLLLGGLVAAGRGLALPVLAGLFAVAGLFHGWAFGETLAGQEGGAPAAVTQGYLIGLAAVQYVLAAAAGIAVAGLGRRAAGAAMPARLTGAAVLGVGAFLALELVEGAAFAALGLG</sequence>
<evidence type="ECO:0008006" key="5">
    <source>
        <dbReference type="Google" id="ProtNLM"/>
    </source>
</evidence>
<evidence type="ECO:0000313" key="4">
    <source>
        <dbReference type="Proteomes" id="UP001239909"/>
    </source>
</evidence>
<dbReference type="Proteomes" id="UP001239909">
    <property type="component" value="Unassembled WGS sequence"/>
</dbReference>
<protein>
    <recommendedName>
        <fullName evidence="5">Hydantoin utilization protein A</fullName>
    </recommendedName>
</protein>
<feature type="signal peptide" evidence="2">
    <location>
        <begin position="1"/>
        <end position="21"/>
    </location>
</feature>
<dbReference type="EMBL" id="BSYI01000072">
    <property type="protein sequence ID" value="GMG85526.1"/>
    <property type="molecule type" value="Genomic_DNA"/>
</dbReference>
<dbReference type="PIRSF" id="PIRSF016919">
    <property type="entry name" value="HupE_UreJ"/>
    <property type="match status" value="1"/>
</dbReference>
<dbReference type="Pfam" id="PF04955">
    <property type="entry name" value="HupE_UreJ"/>
    <property type="match status" value="1"/>
</dbReference>
<keyword evidence="4" id="KW-1185">Reference proteome</keyword>
<keyword evidence="1" id="KW-0812">Transmembrane</keyword>
<accession>A0ABQ6LTX2</accession>
<comment type="caution">
    <text evidence="3">The sequence shown here is derived from an EMBL/GenBank/DDBJ whole genome shotgun (WGS) entry which is preliminary data.</text>
</comment>
<dbReference type="RefSeq" id="WP_285674902.1">
    <property type="nucleotide sequence ID" value="NZ_BSYI01000072.1"/>
</dbReference>
<feature type="transmembrane region" description="Helical" evidence="1">
    <location>
        <begin position="72"/>
        <end position="91"/>
    </location>
</feature>
<feature type="transmembrane region" description="Helical" evidence="1">
    <location>
        <begin position="45"/>
        <end position="65"/>
    </location>
</feature>
<evidence type="ECO:0000313" key="3">
    <source>
        <dbReference type="EMBL" id="GMG85526.1"/>
    </source>
</evidence>
<reference evidence="3 4" key="1">
    <citation type="submission" date="2023-04" db="EMBL/GenBank/DDBJ databases">
        <title>Marinoamorphus aggregata gen. nov., sp. Nov., isolate from tissue of brittle star Ophioplocus japonicus.</title>
        <authorList>
            <person name="Kawano K."/>
            <person name="Sawayama S."/>
            <person name="Nakagawa S."/>
        </authorList>
    </citation>
    <scope>NUCLEOTIDE SEQUENCE [LARGE SCALE GENOMIC DNA]</scope>
    <source>
        <strain evidence="3 4">NKW23</strain>
    </source>
</reference>
<evidence type="ECO:0000256" key="2">
    <source>
        <dbReference type="SAM" id="SignalP"/>
    </source>
</evidence>
<organism evidence="3 4">
    <name type="scientific">Paralimibaculum aggregatum</name>
    <dbReference type="NCBI Taxonomy" id="3036245"/>
    <lineage>
        <taxon>Bacteria</taxon>
        <taxon>Pseudomonadati</taxon>
        <taxon>Pseudomonadota</taxon>
        <taxon>Alphaproteobacteria</taxon>
        <taxon>Rhodobacterales</taxon>
        <taxon>Paracoccaceae</taxon>
        <taxon>Paralimibaculum</taxon>
    </lineage>
</organism>
<feature type="transmembrane region" description="Helical" evidence="1">
    <location>
        <begin position="117"/>
        <end position="134"/>
    </location>
</feature>
<name>A0ABQ6LTX2_9RHOB</name>
<feature type="transmembrane region" description="Helical" evidence="1">
    <location>
        <begin position="97"/>
        <end position="112"/>
    </location>
</feature>
<gene>
    <name evidence="3" type="ORF">LNKW23_47480</name>
</gene>
<keyword evidence="2" id="KW-0732">Signal</keyword>
<feature type="chain" id="PRO_5047008583" description="Hydantoin utilization protein A" evidence="2">
    <location>
        <begin position="22"/>
        <end position="217"/>
    </location>
</feature>
<feature type="transmembrane region" description="Helical" evidence="1">
    <location>
        <begin position="154"/>
        <end position="177"/>
    </location>
</feature>